<evidence type="ECO:0000313" key="1">
    <source>
        <dbReference type="EMBL" id="KAK7832002.1"/>
    </source>
</evidence>
<keyword evidence="2" id="KW-1185">Reference proteome</keyword>
<name>A0AAW0JZJ6_QUESU</name>
<dbReference type="EMBL" id="PKMF04000431">
    <property type="protein sequence ID" value="KAK7832002.1"/>
    <property type="molecule type" value="Genomic_DNA"/>
</dbReference>
<reference evidence="1 2" key="1">
    <citation type="journal article" date="2018" name="Sci. Data">
        <title>The draft genome sequence of cork oak.</title>
        <authorList>
            <person name="Ramos A.M."/>
            <person name="Usie A."/>
            <person name="Barbosa P."/>
            <person name="Barros P.M."/>
            <person name="Capote T."/>
            <person name="Chaves I."/>
            <person name="Simoes F."/>
            <person name="Abreu I."/>
            <person name="Carrasquinho I."/>
            <person name="Faro C."/>
            <person name="Guimaraes J.B."/>
            <person name="Mendonca D."/>
            <person name="Nobrega F."/>
            <person name="Rodrigues L."/>
            <person name="Saibo N.J.M."/>
            <person name="Varela M.C."/>
            <person name="Egas C."/>
            <person name="Matos J."/>
            <person name="Miguel C.M."/>
            <person name="Oliveira M.M."/>
            <person name="Ricardo C.P."/>
            <person name="Goncalves S."/>
        </authorList>
    </citation>
    <scope>NUCLEOTIDE SEQUENCE [LARGE SCALE GENOMIC DNA]</scope>
    <source>
        <strain evidence="2">cv. HL8</strain>
    </source>
</reference>
<comment type="caution">
    <text evidence="1">The sequence shown here is derived from an EMBL/GenBank/DDBJ whole genome shotgun (WGS) entry which is preliminary data.</text>
</comment>
<accession>A0AAW0JZJ6</accession>
<gene>
    <name evidence="1" type="ORF">CFP56_026782</name>
</gene>
<dbReference type="AlphaFoldDB" id="A0AAW0JZJ6"/>
<dbReference type="Proteomes" id="UP000237347">
    <property type="component" value="Unassembled WGS sequence"/>
</dbReference>
<organism evidence="1 2">
    <name type="scientific">Quercus suber</name>
    <name type="common">Cork oak</name>
    <dbReference type="NCBI Taxonomy" id="58331"/>
    <lineage>
        <taxon>Eukaryota</taxon>
        <taxon>Viridiplantae</taxon>
        <taxon>Streptophyta</taxon>
        <taxon>Embryophyta</taxon>
        <taxon>Tracheophyta</taxon>
        <taxon>Spermatophyta</taxon>
        <taxon>Magnoliopsida</taxon>
        <taxon>eudicotyledons</taxon>
        <taxon>Gunneridae</taxon>
        <taxon>Pentapetalae</taxon>
        <taxon>rosids</taxon>
        <taxon>fabids</taxon>
        <taxon>Fagales</taxon>
        <taxon>Fagaceae</taxon>
        <taxon>Quercus</taxon>
    </lineage>
</organism>
<proteinExistence type="predicted"/>
<protein>
    <submittedName>
        <fullName evidence="1">Uncharacterized protein</fullName>
    </submittedName>
</protein>
<evidence type="ECO:0000313" key="2">
    <source>
        <dbReference type="Proteomes" id="UP000237347"/>
    </source>
</evidence>
<sequence>MIVSHSKVAVALPRSQSVYPAGFSPWYSNSYCERLRAQEQGETTLLQYCYSITLVNYYSLVNVLIGGKLQSMF</sequence>